<dbReference type="EMBL" id="FNEI01000005">
    <property type="protein sequence ID" value="SDI85962.1"/>
    <property type="molecule type" value="Genomic_DNA"/>
</dbReference>
<dbReference type="Pfam" id="PF01757">
    <property type="entry name" value="Acyl_transf_3"/>
    <property type="match status" value="1"/>
</dbReference>
<dbReference type="Proteomes" id="UP000182130">
    <property type="component" value="Unassembled WGS sequence"/>
</dbReference>
<dbReference type="STRING" id="1045773.SAMN05216555_10520"/>
<organism evidence="3 4">
    <name type="scientific">Arthrobacter cupressi</name>
    <dbReference type="NCBI Taxonomy" id="1045773"/>
    <lineage>
        <taxon>Bacteria</taxon>
        <taxon>Bacillati</taxon>
        <taxon>Actinomycetota</taxon>
        <taxon>Actinomycetes</taxon>
        <taxon>Micrococcales</taxon>
        <taxon>Micrococcaceae</taxon>
        <taxon>Arthrobacter</taxon>
    </lineage>
</organism>
<evidence type="ECO:0000313" key="4">
    <source>
        <dbReference type="Proteomes" id="UP000182130"/>
    </source>
</evidence>
<keyword evidence="4" id="KW-1185">Reference proteome</keyword>
<dbReference type="GO" id="GO:0016787">
    <property type="term" value="F:hydrolase activity"/>
    <property type="evidence" value="ECO:0007669"/>
    <property type="project" value="UniProtKB-KW"/>
</dbReference>
<dbReference type="InterPro" id="IPR002656">
    <property type="entry name" value="Acyl_transf_3_dom"/>
</dbReference>
<proteinExistence type="predicted"/>
<dbReference type="PANTHER" id="PTHR23028:SF53">
    <property type="entry name" value="ACYL_TRANSF_3 DOMAIN-CONTAINING PROTEIN"/>
    <property type="match status" value="1"/>
</dbReference>
<dbReference type="AlphaFoldDB" id="A0A1G8P0D6"/>
<dbReference type="PANTHER" id="PTHR23028">
    <property type="entry name" value="ACETYLTRANSFERASE"/>
    <property type="match status" value="1"/>
</dbReference>
<dbReference type="GO" id="GO:0016747">
    <property type="term" value="F:acyltransferase activity, transferring groups other than amino-acyl groups"/>
    <property type="evidence" value="ECO:0007669"/>
    <property type="project" value="InterPro"/>
</dbReference>
<evidence type="ECO:0000259" key="2">
    <source>
        <dbReference type="Pfam" id="PF19040"/>
    </source>
</evidence>
<dbReference type="GO" id="GO:0009103">
    <property type="term" value="P:lipopolysaccharide biosynthetic process"/>
    <property type="evidence" value="ECO:0007669"/>
    <property type="project" value="TreeGrafter"/>
</dbReference>
<dbReference type="GO" id="GO:0016020">
    <property type="term" value="C:membrane"/>
    <property type="evidence" value="ECO:0007669"/>
    <property type="project" value="TreeGrafter"/>
</dbReference>
<feature type="domain" description="Acyltransferase 3" evidence="1">
    <location>
        <begin position="25"/>
        <end position="375"/>
    </location>
</feature>
<gene>
    <name evidence="3" type="ORF">SAMN05216555_10520</name>
</gene>
<keyword evidence="3" id="KW-0012">Acyltransferase</keyword>
<dbReference type="InterPro" id="IPR043968">
    <property type="entry name" value="SGNH"/>
</dbReference>
<feature type="domain" description="SGNH" evidence="2">
    <location>
        <begin position="489"/>
        <end position="721"/>
    </location>
</feature>
<dbReference type="OrthoDB" id="3404679at2"/>
<evidence type="ECO:0000259" key="1">
    <source>
        <dbReference type="Pfam" id="PF01757"/>
    </source>
</evidence>
<sequence length="730" mass="78855">MTQQSPTLAAARPAAPEPGTKFRTDIQALRALAVAAVVVNHLWPRLLPGGFVGVDVFFVISGFLITRHLVEELRGTGRVRLAVFYGRRMRRLLPAALLVAAGSLAASWIIQPYSRWLDVAWETLAAVFYGENWLLAAKSVDYSADHEMATPVQHYWSLSVEEQFYLVWPLMLAGAFLLALRLRKAPLTFLTAVMGTVFVLSLAYSVYFTVASKNEAYFVTTTRAWEFAAGGLIALATFALAGGGSAGDGAPGRGALARAARHPAARLWMGLLGGAGVAALVLSLVFFDEQTLFPGATALLPVLGTGAIVLSGSVLGRSALPAVGFRPIQGLGDISYSLYLWHWPLIVLAVPLLGHELRTREKLAIAAVSVVLAVLTKRFVEDPGRARLFRNRKPRVSILAGFGAMAVAGVLSFAMLLSAGHAEQLEQQQLALLAKSPCYGAASLGDGVSCPERYGPPNALNIGKAESPYFAVSGCRAAKDQIRVQGIAYLQDCDYSGGKKDAKTVWFIGDSHAEHWKVAFFDLARKQGWKVRLSLAGGCSLADVRRVAFMDAPRLDAQSQSKCLDWSGQVSDRIMEQRPDLVVASTFSVKETIDDGTGRDQLSQYRSSVERRIAKWGNNGTRVVMIRDTPLTLGKSTPTCVINNKGNALACATERRKALVADPTAKAVAELGHPNLKVLDLSDQFCDDARCYAVTGGLFVFFDNNHLSRSYVESLAPVFEQRLLSLARGA</sequence>
<accession>A0A1G8P0D6</accession>
<evidence type="ECO:0000313" key="3">
    <source>
        <dbReference type="EMBL" id="SDI85962.1"/>
    </source>
</evidence>
<protein>
    <submittedName>
        <fullName evidence="3">Peptidoglycan/LPS O-acetylase OafA/YrhL, contains acyltransferase and SGNH-hydrolase domains</fullName>
    </submittedName>
</protein>
<dbReference type="Pfam" id="PF19040">
    <property type="entry name" value="SGNH"/>
    <property type="match status" value="1"/>
</dbReference>
<name>A0A1G8P0D6_9MICC</name>
<reference evidence="4" key="1">
    <citation type="submission" date="2016-10" db="EMBL/GenBank/DDBJ databases">
        <authorList>
            <person name="Varghese N."/>
            <person name="Submissions S."/>
        </authorList>
    </citation>
    <scope>NUCLEOTIDE SEQUENCE [LARGE SCALE GENOMIC DNA]</scope>
    <source>
        <strain evidence="4">CGMCC 1.10783</strain>
    </source>
</reference>
<dbReference type="InterPro" id="IPR050879">
    <property type="entry name" value="Acyltransferase_3"/>
</dbReference>
<dbReference type="RefSeq" id="WP_074588160.1">
    <property type="nucleotide sequence ID" value="NZ_FNEI01000005.1"/>
</dbReference>
<keyword evidence="3" id="KW-0808">Transferase</keyword>
<keyword evidence="3" id="KW-0378">Hydrolase</keyword>